<keyword evidence="2" id="KW-1185">Reference proteome</keyword>
<evidence type="ECO:0000313" key="2">
    <source>
        <dbReference type="Proteomes" id="UP000295604"/>
    </source>
</evidence>
<name>A0A4R8T1R0_9PEZI</name>
<dbReference type="AlphaFoldDB" id="A0A4R8T1R0"/>
<evidence type="ECO:0000313" key="1">
    <source>
        <dbReference type="EMBL" id="TEA10528.1"/>
    </source>
</evidence>
<accession>A0A4R8T1R0</accession>
<gene>
    <name evidence="1" type="ORF">C8034_v009564</name>
</gene>
<reference evidence="1 2" key="1">
    <citation type="submission" date="2018-11" db="EMBL/GenBank/DDBJ databases">
        <title>Genome sequence and assembly of Colletotrichum sidae.</title>
        <authorList>
            <person name="Gan P."/>
            <person name="Shirasu K."/>
        </authorList>
    </citation>
    <scope>NUCLEOTIDE SEQUENCE [LARGE SCALE GENOMIC DNA]</scope>
    <source>
        <strain evidence="1 2">CBS 518.97</strain>
    </source>
</reference>
<dbReference type="Proteomes" id="UP000295604">
    <property type="component" value="Unassembled WGS sequence"/>
</dbReference>
<protein>
    <submittedName>
        <fullName evidence="1">Uncharacterized protein</fullName>
    </submittedName>
</protein>
<dbReference type="EMBL" id="QAPF01000536">
    <property type="protein sequence ID" value="TEA10528.1"/>
    <property type="molecule type" value="Genomic_DNA"/>
</dbReference>
<sequence>MSCMTQSSGAWSNWACWFPPRGEYDSSVRLRDKAEWNQRSILSVSTTASSGMPPGRRQLFNHVYIGPFAQQTSRLHDQELLARRNRQRSSLERKSLLVEASLSRTAESACSCYPGTGRHEVDDDSSVETRGRNMDCARVPTLSQSLALGDDVSNGSDSLSARLARDRRRVDRQMMDLAVTALPLCSWRRGQRVMMFR</sequence>
<comment type="caution">
    <text evidence="1">The sequence shown here is derived from an EMBL/GenBank/DDBJ whole genome shotgun (WGS) entry which is preliminary data.</text>
</comment>
<organism evidence="1 2">
    <name type="scientific">Colletotrichum sidae</name>
    <dbReference type="NCBI Taxonomy" id="1347389"/>
    <lineage>
        <taxon>Eukaryota</taxon>
        <taxon>Fungi</taxon>
        <taxon>Dikarya</taxon>
        <taxon>Ascomycota</taxon>
        <taxon>Pezizomycotina</taxon>
        <taxon>Sordariomycetes</taxon>
        <taxon>Hypocreomycetidae</taxon>
        <taxon>Glomerellales</taxon>
        <taxon>Glomerellaceae</taxon>
        <taxon>Colletotrichum</taxon>
        <taxon>Colletotrichum orbiculare species complex</taxon>
    </lineage>
</organism>
<proteinExistence type="predicted"/>